<evidence type="ECO:0000313" key="2">
    <source>
        <dbReference type="EMBL" id="GGQ09819.1"/>
    </source>
</evidence>
<dbReference type="PROSITE" id="PS00409">
    <property type="entry name" value="PROKAR_NTER_METHYL"/>
    <property type="match status" value="1"/>
</dbReference>
<gene>
    <name evidence="2" type="primary">pilW</name>
    <name evidence="2" type="ORF">GCM10009411_08040</name>
</gene>
<sequence length="327" mass="36228">MMIKIIKITKITKQQGMSLVELMVAMLISLFLTAGLFTMFSMSSSNVTTTSQFNQLQENGRIALAIMERDLSQLGFMGDITGTDFIIGSNTTLSATAVTADCVGAGLNNASFPNGQLSHFRRLWGYEQGVSAESLACVSPNNATDVIQIKRLIGPPATVLTSTRYYAASTSNEIIFFNGSAAAPGLANSRIWEYQHHVYFIRNDGAIPVLRRRTLSINNGMNNEEQLVEGIENMRILYGFDSNGDGTADSYMPVQNVTTLMWDNEIFQRLVSLRVFLLVRSSEEDRTYTNDNTYTLGDKTIGPLNDRFRRKVVSSTIVLENPILINL</sequence>
<name>A0ABQ2R270_9GAMM</name>
<comment type="caution">
    <text evidence="2">The sequence shown here is derived from an EMBL/GenBank/DDBJ whole genome shotgun (WGS) entry which is preliminary data.</text>
</comment>
<keyword evidence="1" id="KW-0472">Membrane</keyword>
<dbReference type="RefSeq" id="WP_373291410.1">
    <property type="nucleotide sequence ID" value="NZ_BMQX01000004.1"/>
</dbReference>
<dbReference type="InterPro" id="IPR012902">
    <property type="entry name" value="N_methyl_site"/>
</dbReference>
<dbReference type="EMBL" id="BMQX01000004">
    <property type="protein sequence ID" value="GGQ09819.1"/>
    <property type="molecule type" value="Genomic_DNA"/>
</dbReference>
<dbReference type="Proteomes" id="UP000619118">
    <property type="component" value="Unassembled WGS sequence"/>
</dbReference>
<dbReference type="Pfam" id="PF16074">
    <property type="entry name" value="PilW"/>
    <property type="match status" value="1"/>
</dbReference>
<accession>A0ABQ2R270</accession>
<reference evidence="3" key="1">
    <citation type="journal article" date="2019" name="Int. J. Syst. Evol. Microbiol.">
        <title>The Global Catalogue of Microorganisms (GCM) 10K type strain sequencing project: providing services to taxonomists for standard genome sequencing and annotation.</title>
        <authorList>
            <consortium name="The Broad Institute Genomics Platform"/>
            <consortium name="The Broad Institute Genome Sequencing Center for Infectious Disease"/>
            <person name="Wu L."/>
            <person name="Ma J."/>
        </authorList>
    </citation>
    <scope>NUCLEOTIDE SEQUENCE [LARGE SCALE GENOMIC DNA]</scope>
    <source>
        <strain evidence="3">JCM 32306</strain>
    </source>
</reference>
<dbReference type="Pfam" id="PF07963">
    <property type="entry name" value="N_methyl"/>
    <property type="match status" value="1"/>
</dbReference>
<evidence type="ECO:0000256" key="1">
    <source>
        <dbReference type="SAM" id="Phobius"/>
    </source>
</evidence>
<proteinExistence type="predicted"/>
<protein>
    <submittedName>
        <fullName evidence="2">Type IV minor pilin protein PilW</fullName>
    </submittedName>
</protein>
<evidence type="ECO:0000313" key="3">
    <source>
        <dbReference type="Proteomes" id="UP000619118"/>
    </source>
</evidence>
<organism evidence="2 3">
    <name type="scientific">Shewanella litoralis</name>
    <dbReference type="NCBI Taxonomy" id="2282700"/>
    <lineage>
        <taxon>Bacteria</taxon>
        <taxon>Pseudomonadati</taxon>
        <taxon>Pseudomonadota</taxon>
        <taxon>Gammaproteobacteria</taxon>
        <taxon>Alteromonadales</taxon>
        <taxon>Shewanellaceae</taxon>
        <taxon>Shewanella</taxon>
    </lineage>
</organism>
<dbReference type="InterPro" id="IPR032092">
    <property type="entry name" value="PilW"/>
</dbReference>
<keyword evidence="3" id="KW-1185">Reference proteome</keyword>
<dbReference type="NCBIfam" id="TIGR02532">
    <property type="entry name" value="IV_pilin_GFxxxE"/>
    <property type="match status" value="1"/>
</dbReference>
<keyword evidence="1" id="KW-1133">Transmembrane helix</keyword>
<keyword evidence="1" id="KW-0812">Transmembrane</keyword>
<feature type="transmembrane region" description="Helical" evidence="1">
    <location>
        <begin position="20"/>
        <end position="42"/>
    </location>
</feature>